<dbReference type="PROSITE" id="PS01031">
    <property type="entry name" value="SHSP"/>
    <property type="match status" value="1"/>
</dbReference>
<dbReference type="Gene3D" id="2.60.40.790">
    <property type="match status" value="1"/>
</dbReference>
<comment type="caution">
    <text evidence="3">The sequence shown here is derived from an EMBL/GenBank/DDBJ whole genome shotgun (WGS) entry which is preliminary data.</text>
</comment>
<proteinExistence type="inferred from homology"/>
<accession>A0A495VA11</accession>
<dbReference type="CDD" id="cd06464">
    <property type="entry name" value="ACD_sHsps-like"/>
    <property type="match status" value="1"/>
</dbReference>
<organism evidence="3 4">
    <name type="scientific">Thiocapsa rosea</name>
    <dbReference type="NCBI Taxonomy" id="69360"/>
    <lineage>
        <taxon>Bacteria</taxon>
        <taxon>Pseudomonadati</taxon>
        <taxon>Pseudomonadota</taxon>
        <taxon>Gammaproteobacteria</taxon>
        <taxon>Chromatiales</taxon>
        <taxon>Chromatiaceae</taxon>
        <taxon>Thiocapsa</taxon>
    </lineage>
</organism>
<dbReference type="InterPro" id="IPR002068">
    <property type="entry name" value="A-crystallin/Hsp20_dom"/>
</dbReference>
<evidence type="ECO:0000256" key="1">
    <source>
        <dbReference type="PROSITE-ProRule" id="PRU00285"/>
    </source>
</evidence>
<sequence>MSSSKGRDGSVEGFLGGLANLVEKLGDLAEKGEQLKRSGNFDVQNGGNTLKGVYGFTVRTGLGGDRDEVKVEPFGNIKRDEATGHAVVQEVREPVIDLFDEPDEVILVAEMPGVSSPDVHVDLADDILTLRAGEGERSYYKEIVLPAHCVDHVATISCNNGVVEIRCPKVAPQHTETKQE</sequence>
<feature type="domain" description="SHSP" evidence="2">
    <location>
        <begin position="86"/>
        <end position="180"/>
    </location>
</feature>
<comment type="similarity">
    <text evidence="1">Belongs to the small heat shock protein (HSP20) family.</text>
</comment>
<keyword evidence="4" id="KW-1185">Reference proteome</keyword>
<reference evidence="3 4" key="1">
    <citation type="submission" date="2018-10" db="EMBL/GenBank/DDBJ databases">
        <title>Genomic Encyclopedia of Archaeal and Bacterial Type Strains, Phase II (KMG-II): from individual species to whole genera.</title>
        <authorList>
            <person name="Goeker M."/>
        </authorList>
    </citation>
    <scope>NUCLEOTIDE SEQUENCE [LARGE SCALE GENOMIC DNA]</scope>
    <source>
        <strain evidence="3 4">DSM 235</strain>
    </source>
</reference>
<evidence type="ECO:0000313" key="3">
    <source>
        <dbReference type="EMBL" id="RKT46124.1"/>
    </source>
</evidence>
<dbReference type="AlphaFoldDB" id="A0A495VA11"/>
<gene>
    <name evidence="3" type="ORF">BDD21_3622</name>
</gene>
<protein>
    <submittedName>
        <fullName evidence="3">HSP20 family protein</fullName>
    </submittedName>
</protein>
<evidence type="ECO:0000313" key="4">
    <source>
        <dbReference type="Proteomes" id="UP000274556"/>
    </source>
</evidence>
<name>A0A495VA11_9GAMM</name>
<dbReference type="OrthoDB" id="9792695at2"/>
<dbReference type="Proteomes" id="UP000274556">
    <property type="component" value="Unassembled WGS sequence"/>
</dbReference>
<evidence type="ECO:0000259" key="2">
    <source>
        <dbReference type="PROSITE" id="PS01031"/>
    </source>
</evidence>
<dbReference type="InterPro" id="IPR008633">
    <property type="entry name" value="GvpH"/>
</dbReference>
<dbReference type="RefSeq" id="WP_120798287.1">
    <property type="nucleotide sequence ID" value="NZ_RBXL01000001.1"/>
</dbReference>
<dbReference type="SUPFAM" id="SSF49764">
    <property type="entry name" value="HSP20-like chaperones"/>
    <property type="match status" value="1"/>
</dbReference>
<dbReference type="Pfam" id="PF05455">
    <property type="entry name" value="GvpH"/>
    <property type="match status" value="1"/>
</dbReference>
<dbReference type="InterPro" id="IPR008978">
    <property type="entry name" value="HSP20-like_chaperone"/>
</dbReference>
<dbReference type="EMBL" id="RBXL01000001">
    <property type="protein sequence ID" value="RKT46124.1"/>
    <property type="molecule type" value="Genomic_DNA"/>
</dbReference>